<dbReference type="InterPro" id="IPR037460">
    <property type="entry name" value="SEST-like"/>
</dbReference>
<dbReference type="KEGG" id="aluc:AKAW2_40822A"/>
<protein>
    <submittedName>
        <fullName evidence="1">Uncharacterized protein</fullName>
    </submittedName>
</protein>
<evidence type="ECO:0000313" key="2">
    <source>
        <dbReference type="Proteomes" id="UP000661280"/>
    </source>
</evidence>
<dbReference type="PANTHER" id="PTHR37981">
    <property type="entry name" value="LIPASE 2"/>
    <property type="match status" value="1"/>
</dbReference>
<gene>
    <name evidence="1" type="ORF">AKAW2_40822A</name>
</gene>
<sequence length="173" mass="19583">MDTSDKGPQAQLSHIYCDLLAQAYSNQCNRVNFKYWGLNPTNPYTVLETSVRQELNELVEDLNRVIQNAIIDANNRRGSMDIAYADVDARFEGHRWCEGGVEEPDATYPSTFFFLSGWSDITEEGAIQQASSSDDESDYISSLQGQTTLTLPATCLPNRVLLSPFFYLFRKYP</sequence>
<dbReference type="SUPFAM" id="SSF52266">
    <property type="entry name" value="SGNH hydrolase"/>
    <property type="match status" value="1"/>
</dbReference>
<dbReference type="InterPro" id="IPR036514">
    <property type="entry name" value="SGNH_hydro_sf"/>
</dbReference>
<dbReference type="GO" id="GO:0016788">
    <property type="term" value="F:hydrolase activity, acting on ester bonds"/>
    <property type="evidence" value="ECO:0007669"/>
    <property type="project" value="InterPro"/>
</dbReference>
<dbReference type="EMBL" id="AP024428">
    <property type="protein sequence ID" value="BCR99139.1"/>
    <property type="molecule type" value="Genomic_DNA"/>
</dbReference>
<proteinExistence type="predicted"/>
<organism evidence="1 2">
    <name type="scientific">Aspergillus kawachii</name>
    <name type="common">White koji mold</name>
    <name type="synonym">Aspergillus awamori var. kawachi</name>
    <dbReference type="NCBI Taxonomy" id="1069201"/>
    <lineage>
        <taxon>Eukaryota</taxon>
        <taxon>Fungi</taxon>
        <taxon>Dikarya</taxon>
        <taxon>Ascomycota</taxon>
        <taxon>Pezizomycotina</taxon>
        <taxon>Eurotiomycetes</taxon>
        <taxon>Eurotiomycetidae</taxon>
        <taxon>Eurotiales</taxon>
        <taxon>Aspergillaceae</taxon>
        <taxon>Aspergillus</taxon>
        <taxon>Aspergillus subgen. Circumdati</taxon>
    </lineage>
</organism>
<reference evidence="1" key="1">
    <citation type="submission" date="2021-01" db="EMBL/GenBank/DDBJ databases">
        <authorList>
            <consortium name="Aspergillus luchuensis mut. kawachii IFO 4304 genome sequencing consortium"/>
            <person name="Kazuki M."/>
            <person name="Futagami T."/>
        </authorList>
    </citation>
    <scope>NUCLEOTIDE SEQUENCE</scope>
    <source>
        <strain evidence="1">IFO 4308</strain>
    </source>
</reference>
<dbReference type="Proteomes" id="UP000661280">
    <property type="component" value="Chromosome 4"/>
</dbReference>
<accession>A0A7R7WYC9</accession>
<dbReference type="Gene3D" id="3.40.50.1110">
    <property type="entry name" value="SGNH hydrolase"/>
    <property type="match status" value="1"/>
</dbReference>
<dbReference type="OrthoDB" id="6123at2759"/>
<keyword evidence="2" id="KW-1185">Reference proteome</keyword>
<dbReference type="AlphaFoldDB" id="A0A7R7WYC9"/>
<name>A0A7R7WYC9_ASPKA</name>
<dbReference type="RefSeq" id="XP_041542902.1">
    <property type="nucleotide sequence ID" value="XM_041689193.1"/>
</dbReference>
<dbReference type="PANTHER" id="PTHR37981:SF1">
    <property type="entry name" value="SGNH HYDROLASE-TYPE ESTERASE DOMAIN-CONTAINING PROTEIN"/>
    <property type="match status" value="1"/>
</dbReference>
<dbReference type="GO" id="GO:0006629">
    <property type="term" value="P:lipid metabolic process"/>
    <property type="evidence" value="ECO:0007669"/>
    <property type="project" value="TreeGrafter"/>
</dbReference>
<evidence type="ECO:0000313" key="1">
    <source>
        <dbReference type="EMBL" id="BCR99139.1"/>
    </source>
</evidence>
<dbReference type="GeneID" id="64960461"/>
<reference evidence="1" key="2">
    <citation type="submission" date="2021-02" db="EMBL/GenBank/DDBJ databases">
        <title>Aspergillus luchuensis mut. kawachii IFO 4304 genome sequence.</title>
        <authorList>
            <person name="Mori K."/>
            <person name="Kadooka C."/>
            <person name="Goto M."/>
            <person name="Futagami T."/>
        </authorList>
    </citation>
    <scope>NUCLEOTIDE SEQUENCE</scope>
    <source>
        <strain evidence="1">IFO 4308</strain>
    </source>
</reference>